<protein>
    <recommendedName>
        <fullName evidence="7">Bacterial group 4 Ig-like protein</fullName>
    </recommendedName>
</protein>
<keyword evidence="2" id="KW-0472">Membrane</keyword>
<dbReference type="NCBIfam" id="NF033679">
    <property type="entry name" value="DNRLRE_dom"/>
    <property type="match status" value="1"/>
</dbReference>
<dbReference type="InterPro" id="IPR011050">
    <property type="entry name" value="Pectin_lyase_fold/virulence"/>
</dbReference>
<feature type="compositionally biased region" description="Gly residues" evidence="1">
    <location>
        <begin position="1278"/>
        <end position="1302"/>
    </location>
</feature>
<keyword evidence="2" id="KW-0812">Transmembrane</keyword>
<keyword evidence="2" id="KW-1133">Transmembrane helix</keyword>
<dbReference type="Pfam" id="PF07532">
    <property type="entry name" value="Big_4"/>
    <property type="match status" value="3"/>
</dbReference>
<dbReference type="RefSeq" id="WP_052108377.1">
    <property type="nucleotide sequence ID" value="NZ_CP017696.1"/>
</dbReference>
<feature type="domain" description="Bacterial Ig-like" evidence="3">
    <location>
        <begin position="930"/>
        <end position="984"/>
    </location>
</feature>
<accession>A0AAD0EX31</accession>
<feature type="domain" description="Bacterial Ig-like" evidence="3">
    <location>
        <begin position="1020"/>
        <end position="1067"/>
    </location>
</feature>
<feature type="transmembrane region" description="Helical" evidence="2">
    <location>
        <begin position="1384"/>
        <end position="1405"/>
    </location>
</feature>
<evidence type="ECO:0000313" key="6">
    <source>
        <dbReference type="Proteomes" id="UP000224056"/>
    </source>
</evidence>
<feature type="compositionally biased region" description="Acidic residues" evidence="1">
    <location>
        <begin position="1263"/>
        <end position="1277"/>
    </location>
</feature>
<dbReference type="Pfam" id="PF07554">
    <property type="entry name" value="FIVAR"/>
    <property type="match status" value="1"/>
</dbReference>
<evidence type="ECO:0000259" key="3">
    <source>
        <dbReference type="Pfam" id="PF07532"/>
    </source>
</evidence>
<dbReference type="Proteomes" id="UP000224056">
    <property type="component" value="Chromosome"/>
</dbReference>
<dbReference type="Pfam" id="PF13229">
    <property type="entry name" value="Beta_helix"/>
    <property type="match status" value="1"/>
</dbReference>
<reference evidence="5 6" key="1">
    <citation type="submission" date="2016-10" db="EMBL/GenBank/DDBJ databases">
        <title>The whole genome sequencing and assembly of B. asteroides DSM 20089 strain.</title>
        <authorList>
            <person name="Lee Y.-J."/>
            <person name="Park M.-K."/>
            <person name="Yi H."/>
            <person name="Bahn Y.-S."/>
            <person name="Kim J.F."/>
            <person name="Lee D.-W."/>
        </authorList>
    </citation>
    <scope>NUCLEOTIDE SEQUENCE [LARGE SCALE GENOMIC DNA]</scope>
    <source>
        <strain evidence="5 6">DSM 20089</strain>
    </source>
</reference>
<dbReference type="SUPFAM" id="SSF51126">
    <property type="entry name" value="Pectin lyase-like"/>
    <property type="match status" value="1"/>
</dbReference>
<sequence length="1415" mass="151565">MDKISATTFAPGDHILLESGSTWQGQIRPKGDGSDTGKIVLDFYTRQTDGSASYEAARRPVINGGGTYGSGSFKRYVSGAVQLTNQEYWTIRNLEVTNSPEQKDLEGYKKHGDAQRVGILLLGFGLDRMLESDTVENCYVHDVQSEYYLQARREGKPQTLKAVGGIIALGHWVDPDGRTLDDGVTNTGFHNLTIQNNIVRRVGLEGIRTKADSSNDSSPGLFEKVTIRNNYLEDIAGDAIVISENKAQGLVEGNTVVRACNADYGTENYAAIWAMASKDVLLQFNEVYGNTHGYNDGEAFDIDMGCDRITYQYNYSHNNGGGFMLLMSNQTNSVIRYNISVNDGAGNSGTNAAGPGHGSYDYKEQSLFHYWISDPGASMPQIYNNTFYVGDGVSTSLFGEGNSGDNSGTIAYFTNNILYKTGSGSLKFLAAYPPDGSQPIEHSLHNNAGDFIKHNLIWPDTVPTAASGATVDELKAAGNVFQAPKLDIDKNTDAAKVIRDQLATTLSNPETSLPWSNQVDRMRERASLFKIQTESPAVAAGIRMEGAPNQDMFGGSTKDRGIDIGANQISNNEITTRYEIPETRVSTFAGVYPALPETLNVTVKESSGGSNTEKVTSMPVTWDQLSLKQFSQEGEFTVTGRIQGIPDLAKATVTVTGQMGSGKLRDIRSLADQAATVERGSSEALGAKPGTSSKAIGDKYPFGVSYSNKLALKLKNSSSASYNRRFYVKVDPSAYPGQTDQIKKAKLRVYLFRFDINTSAGSSDAERLNNTAFSIDVYRTDPGWDQSTLTWANGPLNSEVTEANHQPLGTGENIPDYVQLRPGAHQVFTNKEIIDNGYAVDIDVTSILRSMGGSHLTGPISLLVDIPMSDTPNFNRDNGGFDAFSVEGAKQAYADFQSGLLTVPAGVSKPTDEHSLAPQLLISDTYITSVQDVSVTVKPGQVPDLPENVLVGYSDGKFIRKAVNWKVDPALLTHDGVYTVQGRLQDDTTMVKAQVKVESDPIVCFESLPAMDKPVGLARQELGMPTTVKASLASGKQVDLTVTGWDDDPSNYTENSDPGTYHFPGGVSLPMGVSNPSNLKPIQEVRTHPRPESIELKMKRPEVIQGRNAEIYFKVHTAAPFTEPDDWGKEIRWTVAPGVSSRQLRQNLPVVDQSGQVRTNQDTPLGTYRITATSIRNAAVAASVEIHVVSPADTASLTQKVNQAKAVKPSAGHQFTVASAAALRTALADAERIINDPDALQAEVNEALANLNAGLLGLREEPLDTDGGTDGDTDDGVDGGTDGDTVGGVDGGTDGGTVGGVDGDTDGGTDGGVDGDTDGDTDGGADGDEDHTSDATHQLSSPDHSSDATHQLPGPDHGRKSSTSSSSDTGNTVLSATGASVRPAILMILALFVSSLATLVTAISWRRNNTDERES</sequence>
<dbReference type="Gene3D" id="2.160.20.10">
    <property type="entry name" value="Single-stranded right-handed beta-helix, Pectin lyase-like"/>
    <property type="match status" value="1"/>
</dbReference>
<feature type="region of interest" description="Disordered" evidence="1">
    <location>
        <begin position="1259"/>
        <end position="1371"/>
    </location>
</feature>
<dbReference type="GeneID" id="93051424"/>
<evidence type="ECO:0000256" key="1">
    <source>
        <dbReference type="SAM" id="MobiDB-lite"/>
    </source>
</evidence>
<organism evidence="5 6">
    <name type="scientific">Bifidobacterium asteroides DSM 20089</name>
    <dbReference type="NCBI Taxonomy" id="1437594"/>
    <lineage>
        <taxon>Bacteria</taxon>
        <taxon>Bacillati</taxon>
        <taxon>Actinomycetota</taxon>
        <taxon>Actinomycetes</taxon>
        <taxon>Bifidobacteriales</taxon>
        <taxon>Bifidobacteriaceae</taxon>
        <taxon>Bifidobacterium</taxon>
    </lineage>
</organism>
<evidence type="ECO:0000256" key="2">
    <source>
        <dbReference type="SAM" id="Phobius"/>
    </source>
</evidence>
<proteinExistence type="predicted"/>
<feature type="domain" description="Bacterial Ig-like" evidence="3">
    <location>
        <begin position="584"/>
        <end position="644"/>
    </location>
</feature>
<evidence type="ECO:0008006" key="7">
    <source>
        <dbReference type="Google" id="ProtNLM"/>
    </source>
</evidence>
<feature type="domain" description="Right handed beta helix" evidence="4">
    <location>
        <begin position="80"/>
        <end position="260"/>
    </location>
</feature>
<evidence type="ECO:0000259" key="4">
    <source>
        <dbReference type="Pfam" id="PF13229"/>
    </source>
</evidence>
<dbReference type="InterPro" id="IPR039448">
    <property type="entry name" value="Beta_helix"/>
</dbReference>
<name>A0AAD0EX31_9BIFI</name>
<dbReference type="Gene3D" id="1.20.1270.70">
    <property type="entry name" value="Designed single chain three-helix bundle"/>
    <property type="match status" value="1"/>
</dbReference>
<gene>
    <name evidence="5" type="ORF">BA20089_08545</name>
</gene>
<feature type="compositionally biased region" description="Acidic residues" evidence="1">
    <location>
        <begin position="1303"/>
        <end position="1331"/>
    </location>
</feature>
<dbReference type="InterPro" id="IPR011081">
    <property type="entry name" value="Big_4"/>
</dbReference>
<dbReference type="EMBL" id="CP017696">
    <property type="protein sequence ID" value="ATO42142.1"/>
    <property type="molecule type" value="Genomic_DNA"/>
</dbReference>
<dbReference type="InterPro" id="IPR012334">
    <property type="entry name" value="Pectin_lyas_fold"/>
</dbReference>
<evidence type="ECO:0000313" key="5">
    <source>
        <dbReference type="EMBL" id="ATO42142.1"/>
    </source>
</evidence>